<proteinExistence type="predicted"/>
<dbReference type="EMBL" id="GGEC01088850">
    <property type="protein sequence ID" value="MBX69334.1"/>
    <property type="molecule type" value="Transcribed_RNA"/>
</dbReference>
<reference evidence="1" key="1">
    <citation type="submission" date="2018-02" db="EMBL/GenBank/DDBJ databases">
        <title>Rhizophora mucronata_Transcriptome.</title>
        <authorList>
            <person name="Meera S.P."/>
            <person name="Sreeshan A."/>
            <person name="Augustine A."/>
        </authorList>
    </citation>
    <scope>NUCLEOTIDE SEQUENCE</scope>
    <source>
        <tissue evidence="1">Leaf</tissue>
    </source>
</reference>
<organism evidence="1">
    <name type="scientific">Rhizophora mucronata</name>
    <name type="common">Asiatic mangrove</name>
    <dbReference type="NCBI Taxonomy" id="61149"/>
    <lineage>
        <taxon>Eukaryota</taxon>
        <taxon>Viridiplantae</taxon>
        <taxon>Streptophyta</taxon>
        <taxon>Embryophyta</taxon>
        <taxon>Tracheophyta</taxon>
        <taxon>Spermatophyta</taxon>
        <taxon>Magnoliopsida</taxon>
        <taxon>eudicotyledons</taxon>
        <taxon>Gunneridae</taxon>
        <taxon>Pentapetalae</taxon>
        <taxon>rosids</taxon>
        <taxon>fabids</taxon>
        <taxon>Malpighiales</taxon>
        <taxon>Rhizophoraceae</taxon>
        <taxon>Rhizophora</taxon>
    </lineage>
</organism>
<accession>A0A2P2QR30</accession>
<dbReference type="AlphaFoldDB" id="A0A2P2QR30"/>
<sequence length="48" mass="5710">MIEIFLRVMIVYNRTRWLFLCFPRVLAGLGIFTLSNNCRLEADMELET</sequence>
<protein>
    <submittedName>
        <fullName evidence="1">Uncharacterized protein</fullName>
    </submittedName>
</protein>
<evidence type="ECO:0000313" key="1">
    <source>
        <dbReference type="EMBL" id="MBX69334.1"/>
    </source>
</evidence>
<name>A0A2P2QR30_RHIMU</name>